<organism evidence="1 2">
    <name type="scientific">Micromonospora azadirachtae</name>
    <dbReference type="NCBI Taxonomy" id="1970735"/>
    <lineage>
        <taxon>Bacteria</taxon>
        <taxon>Bacillati</taxon>
        <taxon>Actinomycetota</taxon>
        <taxon>Actinomycetes</taxon>
        <taxon>Micromonosporales</taxon>
        <taxon>Micromonosporaceae</taxon>
        <taxon>Micromonospora</taxon>
    </lineage>
</organism>
<proteinExistence type="predicted"/>
<gene>
    <name evidence="1" type="ORF">ACFQZ8_07505</name>
</gene>
<accession>A0ABW2ZYP6</accession>
<dbReference type="Gene3D" id="1.25.10.10">
    <property type="entry name" value="Leucine-rich Repeat Variant"/>
    <property type="match status" value="1"/>
</dbReference>
<dbReference type="SUPFAM" id="SSF48371">
    <property type="entry name" value="ARM repeat"/>
    <property type="match status" value="1"/>
</dbReference>
<reference evidence="2" key="1">
    <citation type="journal article" date="2019" name="Int. J. Syst. Evol. Microbiol.">
        <title>The Global Catalogue of Microorganisms (GCM) 10K type strain sequencing project: providing services to taxonomists for standard genome sequencing and annotation.</title>
        <authorList>
            <consortium name="The Broad Institute Genomics Platform"/>
            <consortium name="The Broad Institute Genome Sequencing Center for Infectious Disease"/>
            <person name="Wu L."/>
            <person name="Ma J."/>
        </authorList>
    </citation>
    <scope>NUCLEOTIDE SEQUENCE [LARGE SCALE GENOMIC DNA]</scope>
    <source>
        <strain evidence="2">JCM 32148</strain>
    </source>
</reference>
<dbReference type="Proteomes" id="UP001597053">
    <property type="component" value="Unassembled WGS sequence"/>
</dbReference>
<comment type="caution">
    <text evidence="1">The sequence shown here is derived from an EMBL/GenBank/DDBJ whole genome shotgun (WGS) entry which is preliminary data.</text>
</comment>
<dbReference type="InterPro" id="IPR016024">
    <property type="entry name" value="ARM-type_fold"/>
</dbReference>
<sequence length="161" mass="18146">MRILRELGDQDVAGRRPFSREGIPLLIERLDREADPRVLGWVISALGYNRAREALGDVLRFVDHPHWRVRFHVATALPSLVDEERIEPHAAKALQLLCRDDEADTRYHALVALIEEASGVERDLITQTLTDLLNDPDEQVRELVAAQLSDGSPKCGPRESP</sequence>
<dbReference type="InterPro" id="IPR011989">
    <property type="entry name" value="ARM-like"/>
</dbReference>
<evidence type="ECO:0000313" key="2">
    <source>
        <dbReference type="Proteomes" id="UP001597053"/>
    </source>
</evidence>
<dbReference type="EMBL" id="JBHTHM010000218">
    <property type="protein sequence ID" value="MFD0783757.1"/>
    <property type="molecule type" value="Genomic_DNA"/>
</dbReference>
<name>A0ABW2ZYP6_9ACTN</name>
<dbReference type="Pfam" id="PF13646">
    <property type="entry name" value="HEAT_2"/>
    <property type="match status" value="1"/>
</dbReference>
<protein>
    <submittedName>
        <fullName evidence="1">HEAT repeat domain-containing protein</fullName>
    </submittedName>
</protein>
<evidence type="ECO:0000313" key="1">
    <source>
        <dbReference type="EMBL" id="MFD0783757.1"/>
    </source>
</evidence>
<keyword evidence="2" id="KW-1185">Reference proteome</keyword>